<sequence length="75" mass="8670">MQARIRHGFLDEKKWCFRCKWQVKAVIPSCGPAVFLAFGETVEQIIGMRVRKLMDNSEEMAKENEADNVPKTPKM</sequence>
<evidence type="ECO:0000313" key="1">
    <source>
        <dbReference type="EMBL" id="RZC43857.1"/>
    </source>
</evidence>
<name>A0A4Y7I4Q2_PAPSO</name>
<gene>
    <name evidence="1" type="ORF">C5167_036804</name>
</gene>
<reference evidence="1 2" key="1">
    <citation type="journal article" date="2018" name="Science">
        <title>The opium poppy genome and morphinan production.</title>
        <authorList>
            <person name="Guo L."/>
            <person name="Winzer T."/>
            <person name="Yang X."/>
            <person name="Li Y."/>
            <person name="Ning Z."/>
            <person name="He Z."/>
            <person name="Teodor R."/>
            <person name="Lu Y."/>
            <person name="Bowser T.A."/>
            <person name="Graham I.A."/>
            <person name="Ye K."/>
        </authorList>
    </citation>
    <scope>NUCLEOTIDE SEQUENCE [LARGE SCALE GENOMIC DNA]</scope>
    <source>
        <strain evidence="2">cv. HN1</strain>
        <tissue evidence="1">Leaves</tissue>
    </source>
</reference>
<organism evidence="1 2">
    <name type="scientific">Papaver somniferum</name>
    <name type="common">Opium poppy</name>
    <dbReference type="NCBI Taxonomy" id="3469"/>
    <lineage>
        <taxon>Eukaryota</taxon>
        <taxon>Viridiplantae</taxon>
        <taxon>Streptophyta</taxon>
        <taxon>Embryophyta</taxon>
        <taxon>Tracheophyta</taxon>
        <taxon>Spermatophyta</taxon>
        <taxon>Magnoliopsida</taxon>
        <taxon>Ranunculales</taxon>
        <taxon>Papaveraceae</taxon>
        <taxon>Papaveroideae</taxon>
        <taxon>Papaver</taxon>
    </lineage>
</organism>
<dbReference type="EMBL" id="CM010715">
    <property type="protein sequence ID" value="RZC43857.1"/>
    <property type="molecule type" value="Genomic_DNA"/>
</dbReference>
<accession>A0A4Y7I4Q2</accession>
<proteinExistence type="predicted"/>
<keyword evidence="2" id="KW-1185">Reference proteome</keyword>
<dbReference type="Proteomes" id="UP000316621">
    <property type="component" value="Chromosome 1"/>
</dbReference>
<dbReference type="Gramene" id="RZC43857">
    <property type="protein sequence ID" value="RZC43857"/>
    <property type="gene ID" value="C5167_036804"/>
</dbReference>
<dbReference type="AlphaFoldDB" id="A0A4Y7I4Q2"/>
<evidence type="ECO:0000313" key="2">
    <source>
        <dbReference type="Proteomes" id="UP000316621"/>
    </source>
</evidence>
<protein>
    <submittedName>
        <fullName evidence="1">Uncharacterized protein</fullName>
    </submittedName>
</protein>